<protein>
    <submittedName>
        <fullName evidence="1">Uncharacterized protein</fullName>
    </submittedName>
</protein>
<evidence type="ECO:0000313" key="2">
    <source>
        <dbReference type="Proteomes" id="UP001391051"/>
    </source>
</evidence>
<dbReference type="Proteomes" id="UP001391051">
    <property type="component" value="Unassembled WGS sequence"/>
</dbReference>
<keyword evidence="2" id="KW-1185">Reference proteome</keyword>
<accession>A0ABR1QVC1</accession>
<comment type="caution">
    <text evidence="1">The sequence shown here is derived from an EMBL/GenBank/DDBJ whole genome shotgun (WGS) entry which is preliminary data.</text>
</comment>
<dbReference type="RefSeq" id="XP_066705946.1">
    <property type="nucleotide sequence ID" value="XM_066837053.1"/>
</dbReference>
<reference evidence="1 2" key="1">
    <citation type="submission" date="2023-01" db="EMBL/GenBank/DDBJ databases">
        <title>Analysis of 21 Apiospora genomes using comparative genomics revels a genus with tremendous synthesis potential of carbohydrate active enzymes and secondary metabolites.</title>
        <authorList>
            <person name="Sorensen T."/>
        </authorList>
    </citation>
    <scope>NUCLEOTIDE SEQUENCE [LARGE SCALE GENOMIC DNA]</scope>
    <source>
        <strain evidence="1 2">CBS 24483</strain>
    </source>
</reference>
<sequence>MPHPALRSNPAITIEQTESIVKTIEAYLSHRRHDTCDAVPGTGVQTCVPTPRPSTLGPRGADAIGTQPDRAIDTYLVSTDYIAGILDIVIAGLRPSHDRHLSTGCLSVLLPSHTRARAGTHEKGIFPQCPKSADPATTISSVKSAFRAAGYGTDLDITPTLRNNKAVIVTRQSMTECD</sequence>
<dbReference type="GeneID" id="92070115"/>
<proteinExistence type="predicted"/>
<gene>
    <name evidence="1" type="ORF">PG986_000831</name>
</gene>
<evidence type="ECO:0000313" key="1">
    <source>
        <dbReference type="EMBL" id="KAK7966554.1"/>
    </source>
</evidence>
<organism evidence="1 2">
    <name type="scientific">Apiospora aurea</name>
    <dbReference type="NCBI Taxonomy" id="335848"/>
    <lineage>
        <taxon>Eukaryota</taxon>
        <taxon>Fungi</taxon>
        <taxon>Dikarya</taxon>
        <taxon>Ascomycota</taxon>
        <taxon>Pezizomycotina</taxon>
        <taxon>Sordariomycetes</taxon>
        <taxon>Xylariomycetidae</taxon>
        <taxon>Amphisphaeriales</taxon>
        <taxon>Apiosporaceae</taxon>
        <taxon>Apiospora</taxon>
    </lineage>
</organism>
<name>A0ABR1QVC1_9PEZI</name>
<dbReference type="EMBL" id="JAQQWE010000001">
    <property type="protein sequence ID" value="KAK7966554.1"/>
    <property type="molecule type" value="Genomic_DNA"/>
</dbReference>